<gene>
    <name evidence="6" type="ORF">MBAV_001909</name>
</gene>
<comment type="caution">
    <text evidence="6">The sequence shown here is derived from an EMBL/GenBank/DDBJ whole genome shotgun (WGS) entry which is preliminary data.</text>
</comment>
<dbReference type="GO" id="GO:0008170">
    <property type="term" value="F:N-methyltransferase activity"/>
    <property type="evidence" value="ECO:0007669"/>
    <property type="project" value="InterPro"/>
</dbReference>
<name>A0A0F3GYY8_9BACT</name>
<accession>A0A0F3GYY8</accession>
<keyword evidence="1 6" id="KW-0489">Methyltransferase</keyword>
<dbReference type="AlphaFoldDB" id="A0A0F3GYY8"/>
<dbReference type="Proteomes" id="UP000033423">
    <property type="component" value="Unassembled WGS sequence"/>
</dbReference>
<evidence type="ECO:0000313" key="7">
    <source>
        <dbReference type="Proteomes" id="UP000033423"/>
    </source>
</evidence>
<keyword evidence="7" id="KW-1185">Reference proteome</keyword>
<dbReference type="InterPro" id="IPR002941">
    <property type="entry name" value="DNA_methylase_N4/N6"/>
</dbReference>
<dbReference type="EC" id="2.1.1.-" evidence="3"/>
<proteinExistence type="inferred from homology"/>
<sequence length="275" mass="30509">MAQGILNFEYGFEIPSIGSDSSERLGYPTQKPEALLERIIAACSNKGDTVMDAYCGCGTTIAVAQRLRRNWIGIDITYQSIAVILKRLENTFGKEYAKDVILDGVPKDMASAEALAHKKDDRLRKEFEKWAVLTYTNNRAVINEKKGADAGIDGVAFFKTAKNETAKIIFQVKSGSVKRSDIATLRGDMQREQAELAVLITLEEPSNVMVKEAKAAGHYKHEGMGRSYDTISIVTIQDILEANKRLEIPLSLEVLKSAKKIGDENKQVDMFDVIE</sequence>
<dbReference type="GO" id="GO:0003677">
    <property type="term" value="F:DNA binding"/>
    <property type="evidence" value="ECO:0007669"/>
    <property type="project" value="InterPro"/>
</dbReference>
<dbReference type="Pfam" id="PF22722">
    <property type="entry name" value="NA-iREase1"/>
    <property type="match status" value="1"/>
</dbReference>
<evidence type="ECO:0000256" key="2">
    <source>
        <dbReference type="ARBA" id="ARBA00022679"/>
    </source>
</evidence>
<dbReference type="PRINTS" id="PR00508">
    <property type="entry name" value="S21N4MTFRASE"/>
</dbReference>
<dbReference type="Gene3D" id="3.40.50.150">
    <property type="entry name" value="Vaccinia Virus protein VP39"/>
    <property type="match status" value="1"/>
</dbReference>
<dbReference type="InterPro" id="IPR054557">
    <property type="entry name" value="NA-iREase1_dom"/>
</dbReference>
<feature type="domain" description="DNA methylase N-4/N-6" evidence="4">
    <location>
        <begin position="12"/>
        <end position="81"/>
    </location>
</feature>
<evidence type="ECO:0000256" key="3">
    <source>
        <dbReference type="RuleBase" id="RU362026"/>
    </source>
</evidence>
<evidence type="ECO:0000256" key="1">
    <source>
        <dbReference type="ARBA" id="ARBA00022603"/>
    </source>
</evidence>
<dbReference type="InterPro" id="IPR001091">
    <property type="entry name" value="RM_Methyltransferase"/>
</dbReference>
<dbReference type="Gene3D" id="3.40.1350.10">
    <property type="match status" value="1"/>
</dbReference>
<dbReference type="GO" id="GO:0032259">
    <property type="term" value="P:methylation"/>
    <property type="evidence" value="ECO:0007669"/>
    <property type="project" value="UniProtKB-KW"/>
</dbReference>
<evidence type="ECO:0000313" key="6">
    <source>
        <dbReference type="EMBL" id="KJU85898.1"/>
    </source>
</evidence>
<protein>
    <recommendedName>
        <fullName evidence="3">Methyltransferase</fullName>
        <ecNumber evidence="3">2.1.1.-</ecNumber>
    </recommendedName>
</protein>
<reference evidence="6 7" key="1">
    <citation type="submission" date="2015-02" db="EMBL/GenBank/DDBJ databases">
        <title>Single-cell genomics of uncultivated deep-branching MTB reveals a conserved set of magnetosome genes.</title>
        <authorList>
            <person name="Kolinko S."/>
            <person name="Richter M."/>
            <person name="Glockner F.O."/>
            <person name="Brachmann A."/>
            <person name="Schuler D."/>
        </authorList>
    </citation>
    <scope>NUCLEOTIDE SEQUENCE [LARGE SCALE GENOMIC DNA]</scope>
    <source>
        <strain evidence="6">TM-1</strain>
    </source>
</reference>
<evidence type="ECO:0000259" key="4">
    <source>
        <dbReference type="Pfam" id="PF01555"/>
    </source>
</evidence>
<keyword evidence="2" id="KW-0808">Transferase</keyword>
<dbReference type="InterPro" id="IPR011856">
    <property type="entry name" value="tRNA_endonuc-like_dom_sf"/>
</dbReference>
<dbReference type="InterPro" id="IPR029063">
    <property type="entry name" value="SAM-dependent_MTases_sf"/>
</dbReference>
<feature type="domain" description="NACHT-associated inactive Restriction Endonuclease 1 sensor" evidence="5">
    <location>
        <begin position="125"/>
        <end position="215"/>
    </location>
</feature>
<dbReference type="Pfam" id="PF01555">
    <property type="entry name" value="N6_N4_Mtase"/>
    <property type="match status" value="1"/>
</dbReference>
<comment type="similarity">
    <text evidence="3">Belongs to the N(4)/N(6)-methyltransferase family.</text>
</comment>
<organism evidence="6 7">
    <name type="scientific">Candidatus Magnetobacterium bavaricum</name>
    <dbReference type="NCBI Taxonomy" id="29290"/>
    <lineage>
        <taxon>Bacteria</taxon>
        <taxon>Pseudomonadati</taxon>
        <taxon>Nitrospirota</taxon>
        <taxon>Thermodesulfovibrionia</taxon>
        <taxon>Thermodesulfovibrionales</taxon>
        <taxon>Candidatus Magnetobacteriaceae</taxon>
        <taxon>Candidatus Magnetobacterium</taxon>
    </lineage>
</organism>
<dbReference type="PATRIC" id="fig|29290.4.peg.2546"/>
<evidence type="ECO:0000259" key="5">
    <source>
        <dbReference type="Pfam" id="PF22722"/>
    </source>
</evidence>
<dbReference type="EMBL" id="LACI01000814">
    <property type="protein sequence ID" value="KJU85898.1"/>
    <property type="molecule type" value="Genomic_DNA"/>
</dbReference>
<dbReference type="SUPFAM" id="SSF53335">
    <property type="entry name" value="S-adenosyl-L-methionine-dependent methyltransferases"/>
    <property type="match status" value="1"/>
</dbReference>